<feature type="region of interest" description="Disordered" evidence="1">
    <location>
        <begin position="1"/>
        <end position="29"/>
    </location>
</feature>
<sequence>MANPSLRGELNNDNSFQVSPRSTLESDFDSPVLSKISQSDIGQKLLPRPDRDVRDSALAQRCEDTLAADMDLALARSIVAGNVALLAASSKPPLTFVRPPEAKGLFLRGMDSVCRNKLEEACRFHNAFLAWAKIITGVNTKSLSARSYTKSGWLGRCDRIIGRRPDRMKPCGVQLGPAFSNGIGNVRRSQNRSSPQSHNRGMSGTTSTCVSNGVAIYLFNSICAAVHPLAEFDPKSYMK</sequence>
<dbReference type="EMBL" id="DS990643">
    <property type="protein sequence ID" value="EGC49422.1"/>
    <property type="molecule type" value="Genomic_DNA"/>
</dbReference>
<feature type="compositionally biased region" description="Polar residues" evidence="1">
    <location>
        <begin position="187"/>
        <end position="205"/>
    </location>
</feature>
<evidence type="ECO:0000256" key="1">
    <source>
        <dbReference type="SAM" id="MobiDB-lite"/>
    </source>
</evidence>
<feature type="compositionally biased region" description="Polar residues" evidence="1">
    <location>
        <begin position="11"/>
        <end position="25"/>
    </location>
</feature>
<reference evidence="3" key="1">
    <citation type="submission" date="2008-07" db="EMBL/GenBank/DDBJ databases">
        <title>Annotation of Ajellomyces capsulatus strain H88.</title>
        <authorList>
            <person name="Champion M."/>
            <person name="Cuomo C."/>
            <person name="Ma L.-J."/>
            <person name="Henn M.R."/>
            <person name="Sil A."/>
            <person name="Goldman B."/>
            <person name="Young S.K."/>
            <person name="Kodira C.D."/>
            <person name="Zeng Q."/>
            <person name="Koehrsen M."/>
            <person name="Alvarado L."/>
            <person name="Berlin A."/>
            <person name="Borenstein D."/>
            <person name="Chen Z."/>
            <person name="Engels R."/>
            <person name="Freedman E."/>
            <person name="Gellesch M."/>
            <person name="Goldberg J."/>
            <person name="Griggs A."/>
            <person name="Gujja S."/>
            <person name="Heiman D."/>
            <person name="Hepburn T."/>
            <person name="Howarth C."/>
            <person name="Jen D."/>
            <person name="Larson L."/>
            <person name="Lewis B."/>
            <person name="Mehta T."/>
            <person name="Park D."/>
            <person name="Pearson M."/>
            <person name="Roberts A."/>
            <person name="Saif S."/>
            <person name="Shea T."/>
            <person name="Shenoy N."/>
            <person name="Sisk P."/>
            <person name="Stolte C."/>
            <person name="Sykes S."/>
            <person name="Walk T."/>
            <person name="White J."/>
            <person name="Yandava C."/>
            <person name="Klein B."/>
            <person name="McEwen J.G."/>
            <person name="Puccia R."/>
            <person name="Goldman G.H."/>
            <person name="Felipe M.S."/>
            <person name="Nino-Vega G."/>
            <person name="San-Blas G."/>
            <person name="Taylor J."/>
            <person name="Mendoza L."/>
            <person name="Galagan J."/>
            <person name="Nusbaum C."/>
            <person name="Birren B."/>
        </authorList>
    </citation>
    <scope>NUCLEOTIDE SEQUENCE [LARGE SCALE GENOMIC DNA]</scope>
    <source>
        <strain evidence="3">H88</strain>
    </source>
</reference>
<organism evidence="3">
    <name type="scientific">Ajellomyces capsulatus (strain H88)</name>
    <name type="common">Darling's disease fungus</name>
    <name type="synonym">Histoplasma capsulatum</name>
    <dbReference type="NCBI Taxonomy" id="544711"/>
    <lineage>
        <taxon>Eukaryota</taxon>
        <taxon>Fungi</taxon>
        <taxon>Dikarya</taxon>
        <taxon>Ascomycota</taxon>
        <taxon>Pezizomycotina</taxon>
        <taxon>Eurotiomycetes</taxon>
        <taxon>Eurotiomycetidae</taxon>
        <taxon>Onygenales</taxon>
        <taxon>Ajellomycetaceae</taxon>
        <taxon>Histoplasma</taxon>
    </lineage>
</organism>
<gene>
    <name evidence="2" type="ORF">HCEG_08637</name>
</gene>
<evidence type="ECO:0000313" key="2">
    <source>
        <dbReference type="EMBL" id="EGC49422.1"/>
    </source>
</evidence>
<feature type="region of interest" description="Disordered" evidence="1">
    <location>
        <begin position="182"/>
        <end position="205"/>
    </location>
</feature>
<dbReference type="Proteomes" id="UP000008142">
    <property type="component" value="Unassembled WGS sequence"/>
</dbReference>
<evidence type="ECO:0000313" key="3">
    <source>
        <dbReference type="Proteomes" id="UP000008142"/>
    </source>
</evidence>
<name>F0UU45_AJEC8</name>
<protein>
    <submittedName>
        <fullName evidence="2">Uncharacterized protein</fullName>
    </submittedName>
</protein>
<dbReference type="AlphaFoldDB" id="F0UU45"/>
<accession>F0UU45</accession>
<dbReference type="HOGENOM" id="CLU_1160828_0_0_1"/>
<proteinExistence type="predicted"/>